<dbReference type="GO" id="GO:0008777">
    <property type="term" value="F:acetylornithine deacetylase activity"/>
    <property type="evidence" value="ECO:0007669"/>
    <property type="project" value="TreeGrafter"/>
</dbReference>
<dbReference type="GO" id="GO:0006526">
    <property type="term" value="P:L-arginine biosynthetic process"/>
    <property type="evidence" value="ECO:0007669"/>
    <property type="project" value="TreeGrafter"/>
</dbReference>
<keyword evidence="2" id="KW-0170">Cobalt</keyword>
<evidence type="ECO:0000313" key="4">
    <source>
        <dbReference type="Proteomes" id="UP000433788"/>
    </source>
</evidence>
<dbReference type="Gene3D" id="3.30.70.360">
    <property type="match status" value="1"/>
</dbReference>
<accession>A0A6N7QUQ9</accession>
<protein>
    <submittedName>
        <fullName evidence="3">M20/M25/M40 family metallo-hydrolase</fullName>
    </submittedName>
</protein>
<proteinExistence type="predicted"/>
<dbReference type="Proteomes" id="UP000433788">
    <property type="component" value="Unassembled WGS sequence"/>
</dbReference>
<organism evidence="3 4">
    <name type="scientific">Spiribacter salilacus</name>
    <dbReference type="NCBI Taxonomy" id="2664894"/>
    <lineage>
        <taxon>Bacteria</taxon>
        <taxon>Pseudomonadati</taxon>
        <taxon>Pseudomonadota</taxon>
        <taxon>Gammaproteobacteria</taxon>
        <taxon>Chromatiales</taxon>
        <taxon>Ectothiorhodospiraceae</taxon>
        <taxon>Spiribacter</taxon>
    </lineage>
</organism>
<sequence length="136" mass="14099">MKGFVGNMLAIAPQLSASELTQPVHLLLTTDEEIGCLGVQAVIQELVMQGPRPDWALIGEPTDLQICTAHKGKVAYNVSVEGQTGHSSNPDGGLNAVDLAARLIVALGDMGVALRRYPAAAGSLDISLGFYSCGPG</sequence>
<dbReference type="InterPro" id="IPR050072">
    <property type="entry name" value="Peptidase_M20A"/>
</dbReference>
<evidence type="ECO:0000256" key="1">
    <source>
        <dbReference type="ARBA" id="ARBA00022801"/>
    </source>
</evidence>
<dbReference type="InterPro" id="IPR002933">
    <property type="entry name" value="Peptidase_M20"/>
</dbReference>
<keyword evidence="1 3" id="KW-0378">Hydrolase</keyword>
<dbReference type="Pfam" id="PF01546">
    <property type="entry name" value="Peptidase_M20"/>
    <property type="match status" value="1"/>
</dbReference>
<dbReference type="AlphaFoldDB" id="A0A6N7QUQ9"/>
<name>A0A6N7QUQ9_9GAMM</name>
<dbReference type="SUPFAM" id="SSF53187">
    <property type="entry name" value="Zn-dependent exopeptidases"/>
    <property type="match status" value="1"/>
</dbReference>
<evidence type="ECO:0000256" key="2">
    <source>
        <dbReference type="ARBA" id="ARBA00023285"/>
    </source>
</evidence>
<gene>
    <name evidence="3" type="ORF">GH984_10560</name>
</gene>
<dbReference type="Gene3D" id="3.40.630.10">
    <property type="entry name" value="Zn peptidases"/>
    <property type="match status" value="1"/>
</dbReference>
<dbReference type="PANTHER" id="PTHR43808">
    <property type="entry name" value="ACETYLORNITHINE DEACETYLASE"/>
    <property type="match status" value="1"/>
</dbReference>
<evidence type="ECO:0000313" key="3">
    <source>
        <dbReference type="EMBL" id="MRH79139.1"/>
    </source>
</evidence>
<keyword evidence="4" id="KW-1185">Reference proteome</keyword>
<comment type="caution">
    <text evidence="3">The sequence shown here is derived from an EMBL/GenBank/DDBJ whole genome shotgun (WGS) entry which is preliminary data.</text>
</comment>
<dbReference type="EMBL" id="WJPP01000007">
    <property type="protein sequence ID" value="MRH79139.1"/>
    <property type="molecule type" value="Genomic_DNA"/>
</dbReference>
<reference evidence="3 4" key="1">
    <citation type="submission" date="2019-11" db="EMBL/GenBank/DDBJ databases">
        <authorList>
            <person name="Zhang X.Y."/>
        </authorList>
    </citation>
    <scope>NUCLEOTIDE SEQUENCE [LARGE SCALE GENOMIC DNA]</scope>
    <source>
        <strain evidence="3 4">C176</strain>
    </source>
</reference>
<dbReference type="PANTHER" id="PTHR43808:SF31">
    <property type="entry name" value="N-ACETYL-L-CITRULLINE DEACETYLASE"/>
    <property type="match status" value="1"/>
</dbReference>